<reference evidence="8" key="1">
    <citation type="submission" date="2022-11" db="EMBL/GenBank/DDBJ databases">
        <title>Centuries of genome instability and evolution in soft-shell clam transmissible cancer (bioRxiv).</title>
        <authorList>
            <person name="Hart S.F.M."/>
            <person name="Yonemitsu M.A."/>
            <person name="Giersch R.M."/>
            <person name="Beal B.F."/>
            <person name="Arriagada G."/>
            <person name="Davis B.W."/>
            <person name="Ostrander E.A."/>
            <person name="Goff S.P."/>
            <person name="Metzger M.J."/>
        </authorList>
    </citation>
    <scope>NUCLEOTIDE SEQUENCE</scope>
    <source>
        <strain evidence="8">MELC-2E11</strain>
        <tissue evidence="8">Siphon/mantle</tissue>
    </source>
</reference>
<organism evidence="8 9">
    <name type="scientific">Mya arenaria</name>
    <name type="common">Soft-shell clam</name>
    <dbReference type="NCBI Taxonomy" id="6604"/>
    <lineage>
        <taxon>Eukaryota</taxon>
        <taxon>Metazoa</taxon>
        <taxon>Spiralia</taxon>
        <taxon>Lophotrochozoa</taxon>
        <taxon>Mollusca</taxon>
        <taxon>Bivalvia</taxon>
        <taxon>Autobranchia</taxon>
        <taxon>Heteroconchia</taxon>
        <taxon>Euheterodonta</taxon>
        <taxon>Imparidentia</taxon>
        <taxon>Neoheterodontei</taxon>
        <taxon>Myida</taxon>
        <taxon>Myoidea</taxon>
        <taxon>Myidae</taxon>
        <taxon>Mya</taxon>
    </lineage>
</organism>
<dbReference type="PANTHER" id="PTHR24273">
    <property type="entry name" value="FI04643P-RELATED"/>
    <property type="match status" value="1"/>
</dbReference>
<feature type="domain" description="WAP" evidence="7">
    <location>
        <begin position="105"/>
        <end position="155"/>
    </location>
</feature>
<evidence type="ECO:0000259" key="5">
    <source>
        <dbReference type="PROSITE" id="PS50184"/>
    </source>
</evidence>
<feature type="domain" description="HYR" evidence="6">
    <location>
        <begin position="303"/>
        <end position="382"/>
    </location>
</feature>
<dbReference type="PANTHER" id="PTHR24273:SF32">
    <property type="entry name" value="HYALIN"/>
    <property type="match status" value="1"/>
</dbReference>
<dbReference type="Gene3D" id="2.10.70.10">
    <property type="entry name" value="Complement Module, domain 1"/>
    <property type="match status" value="1"/>
</dbReference>
<feature type="transmembrane region" description="Helical" evidence="3">
    <location>
        <begin position="409"/>
        <end position="428"/>
    </location>
</feature>
<keyword evidence="1" id="KW-0677">Repeat</keyword>
<feature type="domain" description="EGF-like" evidence="4">
    <location>
        <begin position="68"/>
        <end position="104"/>
    </location>
</feature>
<comment type="caution">
    <text evidence="2">Lacks conserved residue(s) required for the propagation of feature annotation.</text>
</comment>
<dbReference type="Pfam" id="PF02494">
    <property type="entry name" value="HYR"/>
    <property type="match status" value="1"/>
</dbReference>
<evidence type="ECO:0000256" key="1">
    <source>
        <dbReference type="ARBA" id="ARBA00022737"/>
    </source>
</evidence>
<keyword evidence="2" id="KW-1015">Disulfide bond</keyword>
<name>A0ABY7FXZ1_MYAAR</name>
<dbReference type="InterPro" id="IPR001007">
    <property type="entry name" value="VWF_dom"/>
</dbReference>
<evidence type="ECO:0000313" key="8">
    <source>
        <dbReference type="EMBL" id="WAR25902.1"/>
    </source>
</evidence>
<dbReference type="PROSITE" id="PS50825">
    <property type="entry name" value="HYR"/>
    <property type="match status" value="1"/>
</dbReference>
<dbReference type="InterPro" id="IPR008197">
    <property type="entry name" value="WAP_dom"/>
</dbReference>
<sequence>MCPSEDTVTHECFELTTQDRTCLVSVVEGCDPGILDFYGTEGLLCENGGKWNGTKCECPGRFSGRRCEIPECEGHCENGGSCGLVNDEAVCICSSSRFYGDHCDIAVNPRCPPLTRHSDKTCDPNKSMCTNDTDCMTSGDVCCFDGCIGVCRPPDVPSCSHNDKVYPAGDVFTPSACERCVCQMSGAVKCTKMECRNMCTGGVEPVLVEDHCCKICPAPKFINCPERFIPVDTPASGKVATMVDLGLTAVDADGNRLDVMYSDRHFLHSGTSDVRQNVHIVTAFSHCDPLGRRAMCHFKVIVRDPHPPVFTSCPAEIYALNTEMITWQDPDVTDNVGIARTVSDGSEIRDQVLGVGAYPVSYIVWDYDENQAICAFLVRVFDENMGSNEMPSQLTKRLDEGLRLSTTTILGSAIGLLLAVSFCVCFLVRMRKMRAQLASDESRTNTTEFSNSIYAICSPNGQHTYANESKIPNLPDYSPPLNPPSYDQIDQYDELGALPVEDPPIYEEIPSKSAQEPFYENIDDTGHNNEAFSHTDLKVEYRKI</sequence>
<evidence type="ECO:0000259" key="6">
    <source>
        <dbReference type="PROSITE" id="PS50825"/>
    </source>
</evidence>
<feature type="disulfide bond" evidence="2">
    <location>
        <begin position="72"/>
        <end position="82"/>
    </location>
</feature>
<keyword evidence="3" id="KW-0472">Membrane</keyword>
<keyword evidence="9" id="KW-1185">Reference proteome</keyword>
<dbReference type="Proteomes" id="UP001164746">
    <property type="component" value="Chromosome 14"/>
</dbReference>
<dbReference type="PROSITE" id="PS50184">
    <property type="entry name" value="VWFC_2"/>
    <property type="match status" value="1"/>
</dbReference>
<dbReference type="InterPro" id="IPR000742">
    <property type="entry name" value="EGF"/>
</dbReference>
<dbReference type="PROSITE" id="PS50026">
    <property type="entry name" value="EGF_3"/>
    <property type="match status" value="1"/>
</dbReference>
<protein>
    <submittedName>
        <fullName evidence="8">Uncharacterized protein</fullName>
    </submittedName>
</protein>
<evidence type="ECO:0000256" key="3">
    <source>
        <dbReference type="SAM" id="Phobius"/>
    </source>
</evidence>
<evidence type="ECO:0000259" key="7">
    <source>
        <dbReference type="PROSITE" id="PS51390"/>
    </source>
</evidence>
<proteinExistence type="predicted"/>
<dbReference type="Gene3D" id="2.10.25.10">
    <property type="entry name" value="Laminin"/>
    <property type="match status" value="1"/>
</dbReference>
<dbReference type="EMBL" id="CP111025">
    <property type="protein sequence ID" value="WAR25902.1"/>
    <property type="molecule type" value="Genomic_DNA"/>
</dbReference>
<dbReference type="PROSITE" id="PS01208">
    <property type="entry name" value="VWFC_1"/>
    <property type="match status" value="1"/>
</dbReference>
<feature type="domain" description="VWFC" evidence="5">
    <location>
        <begin position="157"/>
        <end position="217"/>
    </location>
</feature>
<keyword evidence="2" id="KW-0245">EGF-like domain</keyword>
<evidence type="ECO:0000313" key="9">
    <source>
        <dbReference type="Proteomes" id="UP001164746"/>
    </source>
</evidence>
<dbReference type="PROSITE" id="PS51390">
    <property type="entry name" value="WAP"/>
    <property type="match status" value="1"/>
</dbReference>
<keyword evidence="3" id="KW-0812">Transmembrane</keyword>
<gene>
    <name evidence="8" type="ORF">MAR_011606</name>
</gene>
<dbReference type="SMART" id="SM00214">
    <property type="entry name" value="VWC"/>
    <property type="match status" value="1"/>
</dbReference>
<evidence type="ECO:0000259" key="4">
    <source>
        <dbReference type="PROSITE" id="PS50026"/>
    </source>
</evidence>
<accession>A0ABY7FXZ1</accession>
<keyword evidence="3" id="KW-1133">Transmembrane helix</keyword>
<dbReference type="InterPro" id="IPR003410">
    <property type="entry name" value="HYR_dom"/>
</dbReference>
<dbReference type="Pfam" id="PF23334">
    <property type="entry name" value="VWC2L_2nd"/>
    <property type="match status" value="1"/>
</dbReference>
<evidence type="ECO:0000256" key="2">
    <source>
        <dbReference type="PROSITE-ProRule" id="PRU00076"/>
    </source>
</evidence>